<evidence type="ECO:0000259" key="1">
    <source>
        <dbReference type="SMART" id="SM00382"/>
    </source>
</evidence>
<reference evidence="2 3" key="1">
    <citation type="submission" date="2017-09" db="EMBL/GenBank/DDBJ databases">
        <title>Reassesment of A. cryaerophilus.</title>
        <authorList>
            <person name="Perez-Cataluna A."/>
            <person name="Collado L."/>
            <person name="Salgado O."/>
            <person name="Lefinanco V."/>
            <person name="Figueras M.J."/>
        </authorList>
    </citation>
    <scope>NUCLEOTIDE SEQUENCE [LARGE SCALE GENOMIC DNA]</scope>
    <source>
        <strain evidence="2 3">LMG 10229</strain>
    </source>
</reference>
<sequence length="807" mass="95010">MVGININLNSSQDAQIKKDDELIQQDSKNRLIKIFKEHRNLLDNTNIDKLRVHNSILINGKRGFGKTTFILSMIELLKEEKSGIKDFHFFDIIDPTIIETKENIFILVLSKIVEALENCKRNSDYRDEEYKELKNLQIELAKGIDVLDGIGGETQFNQHIWSEPELVLEQGLRSVKGGSKLEENFKKYIKKALEILSKKAFVVVFDDIDTATNQGKMILELIRKYFTTPQLIIVMLGDIELYNLIARELQWKKMSPEYTQKFDKESISKLYSDEIDNLTNQYILKLIKPENKIDLKTLYMLNSEKNHERKLTVNDENLDNLVIRFIKDFFKETSSNKISIFKFFLLNQAIRTFIVTVKPYVENNNDIIDILQNFEYTYKTQLSLKYNTLELANLLNSFRLKSNNSYFLLYKYLKKLQNEYQEFDRIDFLPNSTNDDINILNTLLNSHIAYATNNFTGIFNMYIKFYLPISFKNMDYSLNGYAFKTARYIIAKKLHTSDLKDVIGVHKIHIADFKEMNLSSEQQAIFNMLYVGVFKNKKLNNYISFWNILGFLGSILEKDNFKKLLQAKSYSFDDDLSEDNEIKNDIFESEYNINELSKFDLVDIDLNLSTSQLNSIWIRIEYCVRYINNNKEGGLGTQFHRYIVAMLNAFIVVVLEKETEIDFRNALSFDNGINKIYDNNLKILESKESEYKNLYRFIKADFWDMFIFLYHEHINNNNLKIVDKLNSISIIKSIKEEIEDIVYSLTPVTIDRYEALKNGNIYYEEFKKLKNSISSKMTTLKIGNSKQIKIFNYLESMWQKINNDYRK</sequence>
<dbReference type="InterPro" id="IPR003593">
    <property type="entry name" value="AAA+_ATPase"/>
</dbReference>
<dbReference type="Proteomes" id="UP000238811">
    <property type="component" value="Unassembled WGS sequence"/>
</dbReference>
<dbReference type="SMART" id="SM00382">
    <property type="entry name" value="AAA"/>
    <property type="match status" value="1"/>
</dbReference>
<organism evidence="2 3">
    <name type="scientific">Aliarcobacter cryaerophilus</name>
    <dbReference type="NCBI Taxonomy" id="28198"/>
    <lineage>
        <taxon>Bacteria</taxon>
        <taxon>Pseudomonadati</taxon>
        <taxon>Campylobacterota</taxon>
        <taxon>Epsilonproteobacteria</taxon>
        <taxon>Campylobacterales</taxon>
        <taxon>Arcobacteraceae</taxon>
        <taxon>Aliarcobacter</taxon>
    </lineage>
</organism>
<evidence type="ECO:0000313" key="2">
    <source>
        <dbReference type="EMBL" id="PRN01362.1"/>
    </source>
</evidence>
<comment type="caution">
    <text evidence="2">The sequence shown here is derived from an EMBL/GenBank/DDBJ whole genome shotgun (WGS) entry which is preliminary data.</text>
</comment>
<feature type="domain" description="AAA+ ATPase" evidence="1">
    <location>
        <begin position="52"/>
        <end position="255"/>
    </location>
</feature>
<dbReference type="AlphaFoldDB" id="A0A2S9TR96"/>
<dbReference type="EMBL" id="NXGD01000002">
    <property type="protein sequence ID" value="PRN01362.1"/>
    <property type="molecule type" value="Genomic_DNA"/>
</dbReference>
<gene>
    <name evidence="2" type="ORF">CJ668_02525</name>
</gene>
<evidence type="ECO:0000313" key="3">
    <source>
        <dbReference type="Proteomes" id="UP000238811"/>
    </source>
</evidence>
<dbReference type="SUPFAM" id="SSF52540">
    <property type="entry name" value="P-loop containing nucleoside triphosphate hydrolases"/>
    <property type="match status" value="1"/>
</dbReference>
<proteinExistence type="predicted"/>
<dbReference type="InterPro" id="IPR027417">
    <property type="entry name" value="P-loop_NTPase"/>
</dbReference>
<dbReference type="Gene3D" id="3.40.50.300">
    <property type="entry name" value="P-loop containing nucleotide triphosphate hydrolases"/>
    <property type="match status" value="1"/>
</dbReference>
<protein>
    <recommendedName>
        <fullName evidence="1">AAA+ ATPase domain-containing protein</fullName>
    </recommendedName>
</protein>
<accession>A0A2S9TR96</accession>
<name>A0A2S9TR96_9BACT</name>